<dbReference type="Pfam" id="PF04453">
    <property type="entry name" value="LptD"/>
    <property type="match status" value="1"/>
</dbReference>
<dbReference type="InterPro" id="IPR007543">
    <property type="entry name" value="LptD_C"/>
</dbReference>
<dbReference type="HAMAP" id="MF_01411">
    <property type="entry name" value="LPS_assembly_LptD"/>
    <property type="match status" value="1"/>
</dbReference>
<feature type="chain" id="PRO_5033184189" description="LPS-assembly protein LptD" evidence="4">
    <location>
        <begin position="23"/>
        <end position="799"/>
    </location>
</feature>
<protein>
    <recommendedName>
        <fullName evidence="4">LPS-assembly protein LptD</fullName>
    </recommendedName>
</protein>
<keyword evidence="3 4" id="KW-0998">Cell outer membrane</keyword>
<dbReference type="InterPro" id="IPR020889">
    <property type="entry name" value="LipoPS_assembly_LptD"/>
</dbReference>
<comment type="subunit">
    <text evidence="4">Component of the lipopolysaccharide transport and assembly complex. Interacts with LptE and LptA.</text>
</comment>
<proteinExistence type="inferred from homology"/>
<organism evidence="9 10">
    <name type="scientific">Luteimonas salinisoli</name>
    <dbReference type="NCBI Taxonomy" id="2752307"/>
    <lineage>
        <taxon>Bacteria</taxon>
        <taxon>Pseudomonadati</taxon>
        <taxon>Pseudomonadota</taxon>
        <taxon>Gammaproteobacteria</taxon>
        <taxon>Lysobacterales</taxon>
        <taxon>Lysobacteraceae</taxon>
        <taxon>Luteimonas</taxon>
    </lineage>
</organism>
<keyword evidence="10" id="KW-1185">Reference proteome</keyword>
<dbReference type="GO" id="GO:0015920">
    <property type="term" value="P:lipopolysaccharide transport"/>
    <property type="evidence" value="ECO:0007669"/>
    <property type="project" value="InterPro"/>
</dbReference>
<dbReference type="RefSeq" id="WP_180678497.1">
    <property type="nucleotide sequence ID" value="NZ_JACCKA010000060.1"/>
</dbReference>
<comment type="subcellular location">
    <subcellularLocation>
        <location evidence="4">Cell outer membrane</location>
    </subcellularLocation>
</comment>
<evidence type="ECO:0000256" key="2">
    <source>
        <dbReference type="ARBA" id="ARBA00023136"/>
    </source>
</evidence>
<evidence type="ECO:0000259" key="7">
    <source>
        <dbReference type="Pfam" id="PF04453"/>
    </source>
</evidence>
<dbReference type="AlphaFoldDB" id="A0A853JDS3"/>
<evidence type="ECO:0000256" key="1">
    <source>
        <dbReference type="ARBA" id="ARBA00022729"/>
    </source>
</evidence>
<keyword evidence="2 4" id="KW-0472">Membrane</keyword>
<feature type="domain" description="LptD C-terminal" evidence="7">
    <location>
        <begin position="315"/>
        <end position="695"/>
    </location>
</feature>
<evidence type="ECO:0000313" key="10">
    <source>
        <dbReference type="Proteomes" id="UP000578091"/>
    </source>
</evidence>
<feature type="domain" description="Organic solvent tolerance-like N-terminal" evidence="6">
    <location>
        <begin position="71"/>
        <end position="191"/>
    </location>
</feature>
<evidence type="ECO:0000256" key="3">
    <source>
        <dbReference type="ARBA" id="ARBA00023237"/>
    </source>
</evidence>
<feature type="signal peptide" evidence="4">
    <location>
        <begin position="1"/>
        <end position="22"/>
    </location>
</feature>
<dbReference type="InterPro" id="IPR005653">
    <property type="entry name" value="OstA-like_N"/>
</dbReference>
<dbReference type="NCBIfam" id="NF003358">
    <property type="entry name" value="PRK04423.1"/>
    <property type="match status" value="1"/>
</dbReference>
<dbReference type="GO" id="GO:1990351">
    <property type="term" value="C:transporter complex"/>
    <property type="evidence" value="ECO:0007669"/>
    <property type="project" value="TreeGrafter"/>
</dbReference>
<dbReference type="InterPro" id="IPR050218">
    <property type="entry name" value="LptD"/>
</dbReference>
<comment type="caution">
    <text evidence="9">The sequence shown here is derived from an EMBL/GenBank/DDBJ whole genome shotgun (WGS) entry which is preliminary data.</text>
</comment>
<dbReference type="Pfam" id="PF03968">
    <property type="entry name" value="LptD_N"/>
    <property type="match status" value="1"/>
</dbReference>
<dbReference type="GO" id="GO:0009279">
    <property type="term" value="C:cell outer membrane"/>
    <property type="evidence" value="ECO:0007669"/>
    <property type="project" value="UniProtKB-SubCell"/>
</dbReference>
<sequence precursor="true">MRPALRLLPLPLCIALSLNALAEERPEDWRLCPLEDAVPEFPDAPPPVGSAGDRQDQPTDIDGDQLAGVYDQVTNFEGNVTLRRGDQFLATDNLTYDAETSTYVADGSVRYQDSGMRIVADRLTGDQEADSHNMENVRYQLIERRGNGGAERAELAGEQGVLTGSTYSTCPPSQRWWELRAGRIDVDLEEGFGTARNATLRVGKVPVLYMPWFKFPIDDRRKTGLLYPAIGYSSRNGFDYRQPIYLNLAPHYDMTLEPRIMTRRGYLLGTEFRYLTEGGNGTFDVEYLPSDRLARDGREEEIELGIPEENRRKDDRGLFRYSGRQRINRTWQARASLSWISDPRYIEDQSSSLITGSSSTLNSNAGIYGRGRYWDGGLMADYRMLSDYTLAETRLPFYRLPRAFVNWERPFGRWVVAGLSADATRFGHIADPATPGGRDPRPGGSRVDLKPFVSVPVEGDAWYVRPTLAWRYTAYRLDDQLAENLATGGAEPDPSPTRSLPIASVDAGLFFDRETLFRGDSYLHTLEPRLFYLNTPYRDQTNLPLFDTRAMTFSWGQLFRDNRFSGGDRQADANQLTVALTTRLIRESDGLEKLSASIGQIRYFDDSRVTLKPGADPLEAGKSSWVAQANYAINDRWTLGAAYQWDPKIRRDDLVSLRTRYLIGDDGIVNFNYRYRREQLEQVDFSFLYPLNPSWSLVGRYYYSLRDSKVLEGIAGVQWDSCCLAVRLVGRHYVRNRIGETNNAIQLEVELKGLGSAGPDTEGRLRRAILGYYRDDLYLVPPSELDGDTDDDHMIDPLP</sequence>
<comment type="similarity">
    <text evidence="4">Belongs to the LptD family.</text>
</comment>
<accession>A0A853JDS3</accession>
<dbReference type="InterPro" id="IPR045659">
    <property type="entry name" value="LptD_2"/>
</dbReference>
<evidence type="ECO:0000256" key="4">
    <source>
        <dbReference type="HAMAP-Rule" id="MF_01411"/>
    </source>
</evidence>
<dbReference type="PANTHER" id="PTHR30189">
    <property type="entry name" value="LPS-ASSEMBLY PROTEIN"/>
    <property type="match status" value="1"/>
</dbReference>
<evidence type="ECO:0000259" key="8">
    <source>
        <dbReference type="Pfam" id="PF19838"/>
    </source>
</evidence>
<dbReference type="Proteomes" id="UP000578091">
    <property type="component" value="Unassembled WGS sequence"/>
</dbReference>
<evidence type="ECO:0000259" key="6">
    <source>
        <dbReference type="Pfam" id="PF03968"/>
    </source>
</evidence>
<name>A0A853JDS3_9GAMM</name>
<gene>
    <name evidence="4 9" type="primary">lptD</name>
    <name evidence="9" type="ORF">H0E84_09955</name>
</gene>
<dbReference type="Pfam" id="PF19838">
    <property type="entry name" value="LptD_2"/>
    <property type="match status" value="1"/>
</dbReference>
<dbReference type="GO" id="GO:0043165">
    <property type="term" value="P:Gram-negative-bacterium-type cell outer membrane assembly"/>
    <property type="evidence" value="ECO:0007669"/>
    <property type="project" value="UniProtKB-UniRule"/>
</dbReference>
<dbReference type="PANTHER" id="PTHR30189:SF1">
    <property type="entry name" value="LPS-ASSEMBLY PROTEIN LPTD"/>
    <property type="match status" value="1"/>
</dbReference>
<reference evidence="9 10" key="1">
    <citation type="submission" date="2020-07" db="EMBL/GenBank/DDBJ databases">
        <title>Luteimonas sp. SJ-92.</title>
        <authorList>
            <person name="Huang X.-X."/>
            <person name="Xu L."/>
            <person name="Sun J.-Q."/>
        </authorList>
    </citation>
    <scope>NUCLEOTIDE SEQUENCE [LARGE SCALE GENOMIC DNA]</scope>
    <source>
        <strain evidence="9 10">SJ-92</strain>
    </source>
</reference>
<comment type="caution">
    <text evidence="4">Lacks conserved residue(s) required for the propagation of feature annotation.</text>
</comment>
<dbReference type="EMBL" id="JACCKA010000060">
    <property type="protein sequence ID" value="NZA26710.1"/>
    <property type="molecule type" value="Genomic_DNA"/>
</dbReference>
<dbReference type="SUPFAM" id="SSF56935">
    <property type="entry name" value="Porins"/>
    <property type="match status" value="1"/>
</dbReference>
<keyword evidence="1 4" id="KW-0732">Signal</keyword>
<comment type="function">
    <text evidence="4">Together with LptE, is involved in the assembly of lipopolysaccharide (LPS) at the surface of the outer membrane.</text>
</comment>
<evidence type="ECO:0000256" key="5">
    <source>
        <dbReference type="SAM" id="MobiDB-lite"/>
    </source>
</evidence>
<feature type="region of interest" description="Disordered" evidence="5">
    <location>
        <begin position="38"/>
        <end position="62"/>
    </location>
</feature>
<feature type="domain" description="LPS-assembly protein LptD central" evidence="8">
    <location>
        <begin position="196"/>
        <end position="291"/>
    </location>
</feature>
<evidence type="ECO:0000313" key="9">
    <source>
        <dbReference type="EMBL" id="NZA26710.1"/>
    </source>
</evidence>